<feature type="signal peptide" evidence="1">
    <location>
        <begin position="1"/>
        <end position="24"/>
    </location>
</feature>
<gene>
    <name evidence="2" type="ORF">TASK_LOCUS1437</name>
</gene>
<protein>
    <submittedName>
        <fullName evidence="4">Fibronectin type-III domain-containing protein</fullName>
    </submittedName>
</protein>
<evidence type="ECO:0000256" key="1">
    <source>
        <dbReference type="SAM" id="SignalP"/>
    </source>
</evidence>
<keyword evidence="1" id="KW-0732">Signal</keyword>
<evidence type="ECO:0000313" key="2">
    <source>
        <dbReference type="EMBL" id="VDK23047.1"/>
    </source>
</evidence>
<dbReference type="WBParaSite" id="TASK_0000143601-mRNA-1">
    <property type="protein sequence ID" value="TASK_0000143601-mRNA-1"/>
    <property type="gene ID" value="TASK_0000143601"/>
</dbReference>
<dbReference type="AlphaFoldDB" id="A0A0R3VVL6"/>
<sequence>MVDTSAVKMAAIFYLILLATLVFAERNGDGPGTLSNKNIKLKAGLPEHFWWIFVGSRFVELGWDSTALVDLKPDEIKLTAFYYNESISYKYASVPFSYMRLTLNGLTPNTTYLVLLEAFQTGKEVFAHLSAVTTAAKGSGGHSLGFTLLSVISGLLLLSWQ</sequence>
<reference evidence="4" key="1">
    <citation type="submission" date="2017-02" db="UniProtKB">
        <authorList>
            <consortium name="WormBaseParasite"/>
        </authorList>
    </citation>
    <scope>IDENTIFICATION</scope>
</reference>
<name>A0A0R3VVL6_TAEAS</name>
<reference evidence="2 3" key="2">
    <citation type="submission" date="2018-11" db="EMBL/GenBank/DDBJ databases">
        <authorList>
            <consortium name="Pathogen Informatics"/>
        </authorList>
    </citation>
    <scope>NUCLEOTIDE SEQUENCE [LARGE SCALE GENOMIC DNA]</scope>
</reference>
<dbReference type="OrthoDB" id="10355064at2759"/>
<accession>A0A0R3VVL6</accession>
<evidence type="ECO:0000313" key="4">
    <source>
        <dbReference type="WBParaSite" id="TASK_0000143601-mRNA-1"/>
    </source>
</evidence>
<proteinExistence type="predicted"/>
<feature type="chain" id="PRO_5043132475" evidence="1">
    <location>
        <begin position="25"/>
        <end position="161"/>
    </location>
</feature>
<evidence type="ECO:0000313" key="3">
    <source>
        <dbReference type="Proteomes" id="UP000282613"/>
    </source>
</evidence>
<dbReference type="SUPFAM" id="SSF49265">
    <property type="entry name" value="Fibronectin type III"/>
    <property type="match status" value="1"/>
</dbReference>
<organism evidence="4">
    <name type="scientific">Taenia asiatica</name>
    <name type="common">Asian tapeworm</name>
    <dbReference type="NCBI Taxonomy" id="60517"/>
    <lineage>
        <taxon>Eukaryota</taxon>
        <taxon>Metazoa</taxon>
        <taxon>Spiralia</taxon>
        <taxon>Lophotrochozoa</taxon>
        <taxon>Platyhelminthes</taxon>
        <taxon>Cestoda</taxon>
        <taxon>Eucestoda</taxon>
        <taxon>Cyclophyllidea</taxon>
        <taxon>Taeniidae</taxon>
        <taxon>Taenia</taxon>
    </lineage>
</organism>
<dbReference type="EMBL" id="UYRS01000373">
    <property type="protein sequence ID" value="VDK23047.1"/>
    <property type="molecule type" value="Genomic_DNA"/>
</dbReference>
<dbReference type="Proteomes" id="UP000282613">
    <property type="component" value="Unassembled WGS sequence"/>
</dbReference>
<keyword evidence="3" id="KW-1185">Reference proteome</keyword>
<dbReference type="InterPro" id="IPR036116">
    <property type="entry name" value="FN3_sf"/>
</dbReference>